<dbReference type="GO" id="GO:0050126">
    <property type="term" value="F:N-carbamoylputrescine amidase activity"/>
    <property type="evidence" value="ECO:0007669"/>
    <property type="project" value="TreeGrafter"/>
</dbReference>
<dbReference type="InterPro" id="IPR036526">
    <property type="entry name" value="C-N_Hydrolase_sf"/>
</dbReference>
<feature type="compositionally biased region" description="Basic and acidic residues" evidence="2">
    <location>
        <begin position="91"/>
        <end position="118"/>
    </location>
</feature>
<evidence type="ECO:0000256" key="2">
    <source>
        <dbReference type="SAM" id="MobiDB-lite"/>
    </source>
</evidence>
<dbReference type="RefSeq" id="WP_174406364.1">
    <property type="nucleotide sequence ID" value="NZ_BLVO01000016.1"/>
</dbReference>
<evidence type="ECO:0000256" key="1">
    <source>
        <dbReference type="ARBA" id="ARBA00022801"/>
    </source>
</evidence>
<evidence type="ECO:0000259" key="3">
    <source>
        <dbReference type="PROSITE" id="PS50263"/>
    </source>
</evidence>
<name>A0A7J0BNH2_9BACT</name>
<feature type="domain" description="CN hydrolase" evidence="3">
    <location>
        <begin position="4"/>
        <end position="265"/>
    </location>
</feature>
<dbReference type="Proteomes" id="UP000503840">
    <property type="component" value="Unassembled WGS sequence"/>
</dbReference>
<dbReference type="GO" id="GO:0033388">
    <property type="term" value="P:putrescine biosynthetic process from arginine"/>
    <property type="evidence" value="ECO:0007669"/>
    <property type="project" value="TreeGrafter"/>
</dbReference>
<dbReference type="InterPro" id="IPR050345">
    <property type="entry name" value="Aliph_Amidase/BUP"/>
</dbReference>
<dbReference type="SUPFAM" id="SSF56317">
    <property type="entry name" value="Carbon-nitrogen hydrolase"/>
    <property type="match status" value="1"/>
</dbReference>
<gene>
    <name evidence="4" type="ORF">DSM101010T_30600</name>
</gene>
<evidence type="ECO:0000313" key="4">
    <source>
        <dbReference type="EMBL" id="GFM34695.1"/>
    </source>
</evidence>
<reference evidence="4 5" key="1">
    <citation type="submission" date="2020-05" db="EMBL/GenBank/DDBJ databases">
        <title>Draft genome sequence of Desulfovibrio sp. strain HN2T.</title>
        <authorList>
            <person name="Ueno A."/>
            <person name="Tamazawa S."/>
            <person name="Tamamura S."/>
            <person name="Murakami T."/>
            <person name="Kiyama T."/>
            <person name="Inomata H."/>
            <person name="Amano Y."/>
            <person name="Miyakawa K."/>
            <person name="Tamaki H."/>
            <person name="Naganuma T."/>
            <person name="Kaneko K."/>
        </authorList>
    </citation>
    <scope>NUCLEOTIDE SEQUENCE [LARGE SCALE GENOMIC DNA]</scope>
    <source>
        <strain evidence="4 5">HN2</strain>
    </source>
</reference>
<sequence>MSVFRIAAAQTGSVKGDIPANVATHAAMAELAGRRGVTYLLFPELGLTGYEPELAAELAMMPDDTRLAPLRNTAQKHGMLIVAGAPLRVEDTLSREDTSSSEDTSPRADEATPERDGAAGKPRIASFIFRPDGSIGVYAKIHLHSTEEAHFSAGSEHVLEPCHGEQVGVTICADLSNPAHAATYKGMGATVYAASVLVSENGYAADAAILADRAKEHGLLVLMSNHNKPSGGWNSGGRTAIWTPDGQYHAAGAKEDALVVAERDGDGWKITVEVMAPLP</sequence>
<keyword evidence="1 4" id="KW-0378">Hydrolase</keyword>
<dbReference type="EMBL" id="BLVO01000016">
    <property type="protein sequence ID" value="GFM34695.1"/>
    <property type="molecule type" value="Genomic_DNA"/>
</dbReference>
<proteinExistence type="predicted"/>
<evidence type="ECO:0000313" key="5">
    <source>
        <dbReference type="Proteomes" id="UP000503840"/>
    </source>
</evidence>
<feature type="region of interest" description="Disordered" evidence="2">
    <location>
        <begin position="91"/>
        <end position="119"/>
    </location>
</feature>
<keyword evidence="5" id="KW-1185">Reference proteome</keyword>
<dbReference type="AlphaFoldDB" id="A0A7J0BNH2"/>
<dbReference type="PANTHER" id="PTHR43674">
    <property type="entry name" value="NITRILASE C965.09-RELATED"/>
    <property type="match status" value="1"/>
</dbReference>
<dbReference type="InterPro" id="IPR003010">
    <property type="entry name" value="C-N_Hydrolase"/>
</dbReference>
<dbReference type="PROSITE" id="PS50263">
    <property type="entry name" value="CN_HYDROLASE"/>
    <property type="match status" value="1"/>
</dbReference>
<dbReference type="CDD" id="cd07197">
    <property type="entry name" value="nitrilase"/>
    <property type="match status" value="1"/>
</dbReference>
<organism evidence="4 5">
    <name type="scientific">Desulfovibrio subterraneus</name>
    <dbReference type="NCBI Taxonomy" id="2718620"/>
    <lineage>
        <taxon>Bacteria</taxon>
        <taxon>Pseudomonadati</taxon>
        <taxon>Thermodesulfobacteriota</taxon>
        <taxon>Desulfovibrionia</taxon>
        <taxon>Desulfovibrionales</taxon>
        <taxon>Desulfovibrionaceae</taxon>
        <taxon>Desulfovibrio</taxon>
    </lineage>
</organism>
<protein>
    <submittedName>
        <fullName evidence="4">Carbon-nitrogen hydrolase family protein</fullName>
    </submittedName>
</protein>
<dbReference type="Pfam" id="PF00795">
    <property type="entry name" value="CN_hydrolase"/>
    <property type="match status" value="1"/>
</dbReference>
<accession>A0A7J0BNH2</accession>
<dbReference type="PANTHER" id="PTHR43674:SF2">
    <property type="entry name" value="BETA-UREIDOPROPIONASE"/>
    <property type="match status" value="1"/>
</dbReference>
<dbReference type="Gene3D" id="3.60.110.10">
    <property type="entry name" value="Carbon-nitrogen hydrolase"/>
    <property type="match status" value="1"/>
</dbReference>
<comment type="caution">
    <text evidence="4">The sequence shown here is derived from an EMBL/GenBank/DDBJ whole genome shotgun (WGS) entry which is preliminary data.</text>
</comment>